<dbReference type="GO" id="GO:0017071">
    <property type="term" value="C:intracellular cyclic nucleotide activated cation channel complex"/>
    <property type="evidence" value="ECO:0007669"/>
    <property type="project" value="TreeGrafter"/>
</dbReference>
<dbReference type="FunFam" id="1.10.287.70:FF:000100">
    <property type="entry name" value="Cyclic nucleotide-gated cation channel"/>
    <property type="match status" value="1"/>
</dbReference>
<organism evidence="8 9">
    <name type="scientific">Parthenolecanium corni</name>
    <dbReference type="NCBI Taxonomy" id="536013"/>
    <lineage>
        <taxon>Eukaryota</taxon>
        <taxon>Metazoa</taxon>
        <taxon>Ecdysozoa</taxon>
        <taxon>Arthropoda</taxon>
        <taxon>Hexapoda</taxon>
        <taxon>Insecta</taxon>
        <taxon>Pterygota</taxon>
        <taxon>Neoptera</taxon>
        <taxon>Paraneoptera</taxon>
        <taxon>Hemiptera</taxon>
        <taxon>Sternorrhyncha</taxon>
        <taxon>Coccoidea</taxon>
        <taxon>Coccidae</taxon>
        <taxon>Parthenolecanium</taxon>
    </lineage>
</organism>
<evidence type="ECO:0000256" key="4">
    <source>
        <dbReference type="ARBA" id="ARBA00023136"/>
    </source>
</evidence>
<dbReference type="Gene3D" id="1.10.287.70">
    <property type="match status" value="1"/>
</dbReference>
<comment type="caution">
    <text evidence="8">The sequence shown here is derived from an EMBL/GenBank/DDBJ whole genome shotgun (WGS) entry which is preliminary data.</text>
</comment>
<dbReference type="SUPFAM" id="SSF81324">
    <property type="entry name" value="Voltage-gated potassium channels"/>
    <property type="match status" value="1"/>
</dbReference>
<feature type="transmembrane region" description="Helical" evidence="6">
    <location>
        <begin position="186"/>
        <end position="205"/>
    </location>
</feature>
<keyword evidence="4 6" id="KW-0472">Membrane</keyword>
<feature type="compositionally biased region" description="Polar residues" evidence="5">
    <location>
        <begin position="136"/>
        <end position="149"/>
    </location>
</feature>
<dbReference type="InterPro" id="IPR005821">
    <property type="entry name" value="Ion_trans_dom"/>
</dbReference>
<dbReference type="Proteomes" id="UP001367676">
    <property type="component" value="Unassembled WGS sequence"/>
</dbReference>
<sequence length="437" mass="50408">MIYLSRYITVCILTGTITSGGRIGERRSISGTRLNMGSPGGFVPGSGAPFKTSTESLKPTDKGLSSVSKQSLLDMVSSRINVHRNKAPQRYFSRESLTAGYNMNRTVTNSELDINRSYKSTPRRRSQDRRAVTRVKTPSSGNNLNSAPSAGSMDYSEKYFRKSDGRTRSFGIRWTFVFDPAGRISYYWHMVVSMAFLYNLWVIIFRFAFAEINRDTILFWFCFDYLSDLVYALDILISFRIGYQDDGVLQTDTVKLRNHYMNSTNFYVDCLCLLPLDFLYLSIGFNSVLRLFRLVKVYRFWMFMDRTERHTNYPNLFRSLTLLHYLLVTFHWNGCLYHIIYKNNNFGSKNWVYTDTESSDVLKQYLQSYYWCTLALTTIGDLPKPRSNFEYGFVIMQLLFGLLLFATVLGHVASIVVSVSASKKEFQGKLNLISLIL</sequence>
<accession>A0AAN9Y111</accession>
<feature type="transmembrane region" description="Helical" evidence="6">
    <location>
        <begin position="278"/>
        <end position="295"/>
    </location>
</feature>
<dbReference type="GO" id="GO:0030553">
    <property type="term" value="F:cGMP binding"/>
    <property type="evidence" value="ECO:0007669"/>
    <property type="project" value="TreeGrafter"/>
</dbReference>
<feature type="compositionally biased region" description="Polar residues" evidence="5">
    <location>
        <begin position="51"/>
        <end position="65"/>
    </location>
</feature>
<dbReference type="GO" id="GO:0005223">
    <property type="term" value="F:intracellularly cGMP-activated cation channel activity"/>
    <property type="evidence" value="ECO:0007669"/>
    <property type="project" value="TreeGrafter"/>
</dbReference>
<dbReference type="InterPro" id="IPR050866">
    <property type="entry name" value="CNG_cation_channel"/>
</dbReference>
<dbReference type="PANTHER" id="PTHR45638">
    <property type="entry name" value="CYCLIC NUCLEOTIDE-GATED CATION CHANNEL SUBUNIT A"/>
    <property type="match status" value="1"/>
</dbReference>
<evidence type="ECO:0000256" key="3">
    <source>
        <dbReference type="ARBA" id="ARBA00022989"/>
    </source>
</evidence>
<feature type="domain" description="Ion transport" evidence="7">
    <location>
        <begin position="186"/>
        <end position="420"/>
    </location>
</feature>
<evidence type="ECO:0000256" key="5">
    <source>
        <dbReference type="SAM" id="MobiDB-lite"/>
    </source>
</evidence>
<evidence type="ECO:0000256" key="6">
    <source>
        <dbReference type="SAM" id="Phobius"/>
    </source>
</evidence>
<dbReference type="Pfam" id="PF00520">
    <property type="entry name" value="Ion_trans"/>
    <property type="match status" value="1"/>
</dbReference>
<dbReference type="GO" id="GO:0044877">
    <property type="term" value="F:protein-containing complex binding"/>
    <property type="evidence" value="ECO:0007669"/>
    <property type="project" value="TreeGrafter"/>
</dbReference>
<dbReference type="EMBL" id="JBBCAQ010000034">
    <property type="protein sequence ID" value="KAK7580436.1"/>
    <property type="molecule type" value="Genomic_DNA"/>
</dbReference>
<evidence type="ECO:0000313" key="8">
    <source>
        <dbReference type="EMBL" id="KAK7580436.1"/>
    </source>
</evidence>
<dbReference type="GO" id="GO:0005886">
    <property type="term" value="C:plasma membrane"/>
    <property type="evidence" value="ECO:0007669"/>
    <property type="project" value="TreeGrafter"/>
</dbReference>
<feature type="transmembrane region" description="Helical" evidence="6">
    <location>
        <begin position="316"/>
        <end position="340"/>
    </location>
</feature>
<comment type="subcellular location">
    <subcellularLocation>
        <location evidence="1">Membrane</location>
        <topology evidence="1">Multi-pass membrane protein</topology>
    </subcellularLocation>
</comment>
<gene>
    <name evidence="8" type="ORF">V9T40_001065</name>
</gene>
<feature type="transmembrane region" description="Helical" evidence="6">
    <location>
        <begin position="217"/>
        <end position="239"/>
    </location>
</feature>
<evidence type="ECO:0000259" key="7">
    <source>
        <dbReference type="Pfam" id="PF00520"/>
    </source>
</evidence>
<dbReference type="PANTHER" id="PTHR45638:SF4">
    <property type="entry name" value="CYCLIC NUCLEOTIDE-BINDING DOMAIN-CONTAINING PROTEIN"/>
    <property type="match status" value="1"/>
</dbReference>
<keyword evidence="9" id="KW-1185">Reference proteome</keyword>
<reference evidence="8 9" key="1">
    <citation type="submission" date="2024-03" db="EMBL/GenBank/DDBJ databases">
        <title>Adaptation during the transition from Ophiocordyceps entomopathogen to insect associate is accompanied by gene loss and intensified selection.</title>
        <authorList>
            <person name="Ward C.M."/>
            <person name="Onetto C.A."/>
            <person name="Borneman A.R."/>
        </authorList>
    </citation>
    <scope>NUCLEOTIDE SEQUENCE [LARGE SCALE GENOMIC DNA]</scope>
    <source>
        <strain evidence="8">AWRI1</strain>
        <tissue evidence="8">Single Adult Female</tissue>
    </source>
</reference>
<dbReference type="AlphaFoldDB" id="A0AAN9Y111"/>
<feature type="region of interest" description="Disordered" evidence="5">
    <location>
        <begin position="32"/>
        <end position="65"/>
    </location>
</feature>
<feature type="region of interest" description="Disordered" evidence="5">
    <location>
        <begin position="116"/>
        <end position="153"/>
    </location>
</feature>
<keyword evidence="2 6" id="KW-0812">Transmembrane</keyword>
<keyword evidence="3 6" id="KW-1133">Transmembrane helix</keyword>
<dbReference type="GO" id="GO:0005222">
    <property type="term" value="F:intracellularly cAMP-activated cation channel activity"/>
    <property type="evidence" value="ECO:0007669"/>
    <property type="project" value="TreeGrafter"/>
</dbReference>
<evidence type="ECO:0000256" key="2">
    <source>
        <dbReference type="ARBA" id="ARBA00022692"/>
    </source>
</evidence>
<proteinExistence type="predicted"/>
<protein>
    <recommendedName>
        <fullName evidence="7">Ion transport domain-containing protein</fullName>
    </recommendedName>
</protein>
<evidence type="ECO:0000313" key="9">
    <source>
        <dbReference type="Proteomes" id="UP001367676"/>
    </source>
</evidence>
<feature type="transmembrane region" description="Helical" evidence="6">
    <location>
        <begin position="391"/>
        <end position="419"/>
    </location>
</feature>
<evidence type="ECO:0000256" key="1">
    <source>
        <dbReference type="ARBA" id="ARBA00004141"/>
    </source>
</evidence>
<name>A0AAN9Y111_9HEMI</name>